<dbReference type="InterPro" id="IPR000719">
    <property type="entry name" value="Prot_kinase_dom"/>
</dbReference>
<reference evidence="4 5" key="1">
    <citation type="submission" date="2016-02" db="EMBL/GenBank/DDBJ databases">
        <title>Genome analysis of coral dinoflagellate symbionts highlights evolutionary adaptations to a symbiotic lifestyle.</title>
        <authorList>
            <person name="Aranda M."/>
            <person name="Li Y."/>
            <person name="Liew Y.J."/>
            <person name="Baumgarten S."/>
            <person name="Simakov O."/>
            <person name="Wilson M."/>
            <person name="Piel J."/>
            <person name="Ashoor H."/>
            <person name="Bougouffa S."/>
            <person name="Bajic V.B."/>
            <person name="Ryu T."/>
            <person name="Ravasi T."/>
            <person name="Bayer T."/>
            <person name="Micklem G."/>
            <person name="Kim H."/>
            <person name="Bhak J."/>
            <person name="Lajeunesse T.C."/>
            <person name="Voolstra C.R."/>
        </authorList>
    </citation>
    <scope>NUCLEOTIDE SEQUENCE [LARGE SCALE GENOMIC DNA]</scope>
    <source>
        <strain evidence="4 5">CCMP2467</strain>
    </source>
</reference>
<proteinExistence type="predicted"/>
<name>A0A1Q9EEP3_SYMMI</name>
<dbReference type="PANTHER" id="PTHR23257">
    <property type="entry name" value="SERINE-THREONINE PROTEIN KINASE"/>
    <property type="match status" value="1"/>
</dbReference>
<keyword evidence="1" id="KW-0677">Repeat</keyword>
<protein>
    <submittedName>
        <fullName evidence="4">Serine/threonine-protein kinase CTR1</fullName>
    </submittedName>
</protein>
<dbReference type="Pfam" id="PF02493">
    <property type="entry name" value="MORN"/>
    <property type="match status" value="4"/>
</dbReference>
<dbReference type="GO" id="GO:0005524">
    <property type="term" value="F:ATP binding"/>
    <property type="evidence" value="ECO:0007669"/>
    <property type="project" value="InterPro"/>
</dbReference>
<dbReference type="Proteomes" id="UP000186817">
    <property type="component" value="Unassembled WGS sequence"/>
</dbReference>
<dbReference type="OrthoDB" id="339325at2759"/>
<dbReference type="Gene3D" id="2.20.110.10">
    <property type="entry name" value="Histone H3 K4-specific methyltransferase SET7/9 N-terminal domain"/>
    <property type="match status" value="1"/>
</dbReference>
<dbReference type="InterPro" id="IPR050167">
    <property type="entry name" value="Ser_Thr_protein_kinase"/>
</dbReference>
<dbReference type="InterPro" id="IPR011009">
    <property type="entry name" value="Kinase-like_dom_sf"/>
</dbReference>
<feature type="region of interest" description="Disordered" evidence="2">
    <location>
        <begin position="743"/>
        <end position="763"/>
    </location>
</feature>
<dbReference type="GO" id="GO:0004672">
    <property type="term" value="F:protein kinase activity"/>
    <property type="evidence" value="ECO:0007669"/>
    <property type="project" value="InterPro"/>
</dbReference>
<dbReference type="Gene3D" id="1.10.510.10">
    <property type="entry name" value="Transferase(Phosphotransferase) domain 1"/>
    <property type="match status" value="1"/>
</dbReference>
<evidence type="ECO:0000313" key="4">
    <source>
        <dbReference type="EMBL" id="OLQ05879.1"/>
    </source>
</evidence>
<dbReference type="SUPFAM" id="SSF82185">
    <property type="entry name" value="Histone H3 K4-specific methyltransferase SET7/9 N-terminal domain"/>
    <property type="match status" value="1"/>
</dbReference>
<dbReference type="InterPro" id="IPR001245">
    <property type="entry name" value="Ser-Thr/Tyr_kinase_cat_dom"/>
</dbReference>
<evidence type="ECO:0000256" key="1">
    <source>
        <dbReference type="ARBA" id="ARBA00022737"/>
    </source>
</evidence>
<dbReference type="AlphaFoldDB" id="A0A1Q9EEP3"/>
<dbReference type="SUPFAM" id="SSF56112">
    <property type="entry name" value="Protein kinase-like (PK-like)"/>
    <property type="match status" value="1"/>
</dbReference>
<keyword evidence="4" id="KW-0418">Kinase</keyword>
<comment type="caution">
    <text evidence="4">The sequence shown here is derived from an EMBL/GenBank/DDBJ whole genome shotgun (WGS) entry which is preliminary data.</text>
</comment>
<feature type="domain" description="Protein kinase" evidence="3">
    <location>
        <begin position="224"/>
        <end position="597"/>
    </location>
</feature>
<dbReference type="SMART" id="SM00698">
    <property type="entry name" value="MORN"/>
    <property type="match status" value="4"/>
</dbReference>
<dbReference type="EMBL" id="LSRX01000173">
    <property type="protein sequence ID" value="OLQ05879.1"/>
    <property type="molecule type" value="Genomic_DNA"/>
</dbReference>
<keyword evidence="4" id="KW-0808">Transferase</keyword>
<evidence type="ECO:0000256" key="2">
    <source>
        <dbReference type="SAM" id="MobiDB-lite"/>
    </source>
</evidence>
<sequence length="1244" mass="136231">MLQLERAVFDLAERAASAGSKRTGGSHPGSGKPWKVSYANGDTYEGEATGPTPAQSVRHGYGVYTYSGGMGRFEGEFVEDRKQGWGSFFFENGDAYEGQWFNDRQHGRGVFAHWAPDEGILVYEGEFREGLRCGSGCLEAREMAALFGSWEEGKLVKGVQLEFPEPGLLDVAVVQAGEEPQPLAATPSEWQPSEVRAWLSGLGLDEAPELALAPSLGGAALLALEELEELVKGGQVDVEKSQHAAAWKATLESAHRALKRASEDVMPPLSSWEQLQIAFPAVRKRLIPLAELTISTSPALSSRSAEWKGLAVELNSLPLNLPFAPGAAAQHRSSLRFSATQDWVQDLEILGALRHPNLRPLLGVTMLPLDGQPGAAGLTMVYEAARGSRLLFELIHASLADGSRQTLDFRTEIRLALGICEGMVALTSRGITHGALCSVNVEIANAGSDSIARLVNCGTSWWRWGWQRSLQVRGPQAKRCALGVEEVVRKYSLCPVNWMAPEVLRGQEIRQASDVYSFGLLLWEMLFRAVPYGDFSIAQIVAAVGHGRRQLRTSAASSASAGRVFLHEVVDHCIRWDLTERPSFSVLLLSFGLKAGFGSAPSSSSRMGCVSSAQMAEEQNRRNMEAMQRAMQGPEMQQAMQQSMQMMSDPRMQAMLQQQLSNPTTQAMMQQMAASNPAIQQMLAAQGASGAPAVAGAPPPVVVVEATVVGQSESLRETREADERRRAKKGVLGRLSGKTEALLSVGLTPPKMGSSKATEATAGPRMVRLETGEWLRVDDDLVEQYPDDEEKWRALMAFRTRLAQSLAAKGSLLFTCFGLAAMRRWVAMHLLPLLPGESLAGDEAFRKVHLKLIAAPGAMLKSMGLQDLKQVRNVRRCGPSMAYGCTLYDASTIASSLLAEVFRRKVPDGFDAFLIGDYFSALEIGCPDWVLKDEEAYLEVGLPGQPALDPQSWEAWLARHLPPSQLEDHRRSKTGSLLERTLAAIPDVCTHSVTDVWEALWPGTATATEMFVVGCGALNAEPTQPLVDKGAGGLFIDRDEKGVKLAKHTASAGNRLFLNTTVRPGDVGHLLRRHAAFVRNVEVLQVDIDTVDGAVVQAALDHMHPRAVVVEVRDVVPFPIRYTCLAQDTQGVALGGANFAFWAYELQRRGYQLARLDSRDAVFVREEEAAPSTDRLLGTLGCYLLHYMLAPEPTQFFRREDQSVQVQSSRLRWHWLLSDPDLVIDEIWLNLTAWRNNVRFLLDV</sequence>
<keyword evidence="5" id="KW-1185">Reference proteome</keyword>
<dbReference type="PROSITE" id="PS50011">
    <property type="entry name" value="PROTEIN_KINASE_DOM"/>
    <property type="match status" value="1"/>
</dbReference>
<dbReference type="Pfam" id="PF07714">
    <property type="entry name" value="PK_Tyr_Ser-Thr"/>
    <property type="match status" value="1"/>
</dbReference>
<evidence type="ECO:0000259" key="3">
    <source>
        <dbReference type="PROSITE" id="PS50011"/>
    </source>
</evidence>
<organism evidence="4 5">
    <name type="scientific">Symbiodinium microadriaticum</name>
    <name type="common">Dinoflagellate</name>
    <name type="synonym">Zooxanthella microadriatica</name>
    <dbReference type="NCBI Taxonomy" id="2951"/>
    <lineage>
        <taxon>Eukaryota</taxon>
        <taxon>Sar</taxon>
        <taxon>Alveolata</taxon>
        <taxon>Dinophyceae</taxon>
        <taxon>Suessiales</taxon>
        <taxon>Symbiodiniaceae</taxon>
        <taxon>Symbiodinium</taxon>
    </lineage>
</organism>
<evidence type="ECO:0000313" key="5">
    <source>
        <dbReference type="Proteomes" id="UP000186817"/>
    </source>
</evidence>
<dbReference type="InterPro" id="IPR003409">
    <property type="entry name" value="MORN"/>
</dbReference>
<gene>
    <name evidence="4" type="primary">CTR1</name>
    <name evidence="4" type="ORF">AK812_SmicGene10905</name>
</gene>
<accession>A0A1Q9EEP3</accession>